<organism evidence="1 2">
    <name type="scientific">Pseudomonas nitroreducens</name>
    <dbReference type="NCBI Taxonomy" id="46680"/>
    <lineage>
        <taxon>Bacteria</taxon>
        <taxon>Pseudomonadati</taxon>
        <taxon>Pseudomonadota</taxon>
        <taxon>Gammaproteobacteria</taxon>
        <taxon>Pseudomonadales</taxon>
        <taxon>Pseudomonadaceae</taxon>
        <taxon>Pseudomonas</taxon>
    </lineage>
</organism>
<protein>
    <submittedName>
        <fullName evidence="1">Uncharacterized protein</fullName>
    </submittedName>
</protein>
<comment type="caution">
    <text evidence="1">The sequence shown here is derived from an EMBL/GenBank/DDBJ whole genome shotgun (WGS) entry which is preliminary data.</text>
</comment>
<gene>
    <name evidence="1" type="ORF">HNP46_002185</name>
</gene>
<dbReference type="AlphaFoldDB" id="A0A7W7KJ93"/>
<sequence>MPVKPKPKAQPMPSAEQIELHTIDVGTLLDQLSGLPRDTRLSFGGLDFYRIKRRAPNLVQIEFNQSVYRTAEDLLVVEDHPQ</sequence>
<dbReference type="RefSeq" id="WP_184588624.1">
    <property type="nucleotide sequence ID" value="NZ_JACHLI010000006.1"/>
</dbReference>
<reference evidence="1 2" key="1">
    <citation type="submission" date="2020-08" db="EMBL/GenBank/DDBJ databases">
        <title>Functional genomics of gut bacteria from endangered species of beetles.</title>
        <authorList>
            <person name="Carlos-Shanley C."/>
        </authorList>
    </citation>
    <scope>NUCLEOTIDE SEQUENCE [LARGE SCALE GENOMIC DNA]</scope>
    <source>
        <strain evidence="1 2">S00179</strain>
    </source>
</reference>
<accession>A0A7W7KJ93</accession>
<dbReference type="Proteomes" id="UP000566995">
    <property type="component" value="Unassembled WGS sequence"/>
</dbReference>
<proteinExistence type="predicted"/>
<name>A0A7W7KJ93_PSENT</name>
<evidence type="ECO:0000313" key="2">
    <source>
        <dbReference type="Proteomes" id="UP000566995"/>
    </source>
</evidence>
<evidence type="ECO:0000313" key="1">
    <source>
        <dbReference type="EMBL" id="MBB4863338.1"/>
    </source>
</evidence>
<dbReference type="EMBL" id="JACHLI010000006">
    <property type="protein sequence ID" value="MBB4863338.1"/>
    <property type="molecule type" value="Genomic_DNA"/>
</dbReference>